<dbReference type="Proteomes" id="UP000254101">
    <property type="component" value="Unassembled WGS sequence"/>
</dbReference>
<dbReference type="EMBL" id="QRBB01000001">
    <property type="protein sequence ID" value="RDS76752.1"/>
    <property type="molecule type" value="Genomic_DNA"/>
</dbReference>
<comment type="caution">
    <text evidence="1">The sequence shown here is derived from an EMBL/GenBank/DDBJ whole genome shotgun (WGS) entry which is preliminary data.</text>
</comment>
<name>A0A395LIN5_9SPHN</name>
<dbReference type="OrthoDB" id="7432729at2"/>
<reference evidence="1 2" key="1">
    <citation type="submission" date="2018-07" db="EMBL/GenBank/DDBJ databases">
        <title>Erythrobacter nanhaiensis sp. nov., a novel member of the genus Erythrobacter isolated from the South China Sea.</title>
        <authorList>
            <person name="Chen X."/>
            <person name="Liu J."/>
        </authorList>
    </citation>
    <scope>NUCLEOTIDE SEQUENCE [LARGE SCALE GENOMIC DNA]</scope>
    <source>
        <strain evidence="1 2">S-5</strain>
    </source>
</reference>
<dbReference type="AlphaFoldDB" id="A0A395LIN5"/>
<dbReference type="RefSeq" id="WP_115490975.1">
    <property type="nucleotide sequence ID" value="NZ_JACHWW010000001.1"/>
</dbReference>
<protein>
    <submittedName>
        <fullName evidence="1">Uncharacterized protein</fullName>
    </submittedName>
</protein>
<sequence length="310" mass="34944">MLDPKIRRKLGALYEPLVKGRHSPPVRLAYAALGALPYLRVRRRGNFHFDLDTPIGMGGLLVHAIQLHSHYDSQGRSCLVRASSPLYSRGDEDIFSTYFERPPWPAGARPVSSAAKAFVTQYIRDEHLDLPTASATFSKYFQPSETLRNAVASASQGRETFDVSIHFRGTDKYLESSIPEYDRMFRELDRILADLPKPSIFLATDDQGFSRAARERYPQATWVSYDMAQLDPDVPRHFSDLPPEDKAIEALVNIFLLARAPICVRTCSYFSAISALIAPDMMTITVNPWAPGKGPFPERQIAEREVRNRA</sequence>
<proteinExistence type="predicted"/>
<keyword evidence="2" id="KW-1185">Reference proteome</keyword>
<evidence type="ECO:0000313" key="1">
    <source>
        <dbReference type="EMBL" id="RDS76752.1"/>
    </source>
</evidence>
<evidence type="ECO:0000313" key="2">
    <source>
        <dbReference type="Proteomes" id="UP000254101"/>
    </source>
</evidence>
<accession>A0A395LIN5</accession>
<organism evidence="1 2">
    <name type="scientific">Alteriqipengyuania lutimaris</name>
    <dbReference type="NCBI Taxonomy" id="1538146"/>
    <lineage>
        <taxon>Bacteria</taxon>
        <taxon>Pseudomonadati</taxon>
        <taxon>Pseudomonadota</taxon>
        <taxon>Alphaproteobacteria</taxon>
        <taxon>Sphingomonadales</taxon>
        <taxon>Erythrobacteraceae</taxon>
        <taxon>Alteriqipengyuania</taxon>
    </lineage>
</organism>
<dbReference type="Gene3D" id="3.40.50.11350">
    <property type="match status" value="1"/>
</dbReference>
<gene>
    <name evidence="1" type="ORF">DL238_03430</name>
</gene>